<feature type="domain" description="DNA primase large subunit C-terminal" evidence="8">
    <location>
        <begin position="251"/>
        <end position="404"/>
    </location>
</feature>
<dbReference type="EMBL" id="BMAW01094291">
    <property type="protein sequence ID" value="GFS64623.1"/>
    <property type="molecule type" value="Genomic_DNA"/>
</dbReference>
<evidence type="ECO:0000259" key="8">
    <source>
        <dbReference type="Pfam" id="PF04104"/>
    </source>
</evidence>
<keyword evidence="4" id="KW-0235">DNA replication</keyword>
<dbReference type="Pfam" id="PF04104">
    <property type="entry name" value="DNA_primase_lrg"/>
    <property type="match status" value="1"/>
</dbReference>
<dbReference type="Gene3D" id="1.20.930.80">
    <property type="match status" value="1"/>
</dbReference>
<keyword evidence="6" id="KW-0408">Iron</keyword>
<dbReference type="GO" id="GO:0046872">
    <property type="term" value="F:metal ion binding"/>
    <property type="evidence" value="ECO:0007669"/>
    <property type="project" value="UniProtKB-KW"/>
</dbReference>
<reference evidence="9" key="1">
    <citation type="submission" date="2020-08" db="EMBL/GenBank/DDBJ databases">
        <title>Multicomponent nature underlies the extraordinary mechanical properties of spider dragline silk.</title>
        <authorList>
            <person name="Kono N."/>
            <person name="Nakamura H."/>
            <person name="Mori M."/>
            <person name="Yoshida Y."/>
            <person name="Ohtoshi R."/>
            <person name="Malay A.D."/>
            <person name="Moran D.A.P."/>
            <person name="Tomita M."/>
            <person name="Numata K."/>
            <person name="Arakawa K."/>
        </authorList>
    </citation>
    <scope>NUCLEOTIDE SEQUENCE</scope>
</reference>
<keyword evidence="2" id="KW-0004">4Fe-4S</keyword>
<evidence type="ECO:0000256" key="4">
    <source>
        <dbReference type="ARBA" id="ARBA00022705"/>
    </source>
</evidence>
<dbReference type="GO" id="GO:0051539">
    <property type="term" value="F:4 iron, 4 sulfur cluster binding"/>
    <property type="evidence" value="ECO:0007669"/>
    <property type="project" value="UniProtKB-KW"/>
</dbReference>
<evidence type="ECO:0000256" key="3">
    <source>
        <dbReference type="ARBA" id="ARBA00022515"/>
    </source>
</evidence>
<proteinExistence type="predicted"/>
<dbReference type="GO" id="GO:0006269">
    <property type="term" value="P:DNA replication, synthesis of primer"/>
    <property type="evidence" value="ECO:0007669"/>
    <property type="project" value="UniProtKB-KW"/>
</dbReference>
<dbReference type="PANTHER" id="PTHR10537:SF4">
    <property type="entry name" value="DNA PRIMASE LARGE SUBUNIT"/>
    <property type="match status" value="1"/>
</dbReference>
<keyword evidence="10" id="KW-1185">Reference proteome</keyword>
<name>A0A8X6KPM5_NEPPI</name>
<comment type="caution">
    <text evidence="9">The sequence shown here is derived from an EMBL/GenBank/DDBJ whole genome shotgun (WGS) entry which is preliminary data.</text>
</comment>
<organism evidence="9 10">
    <name type="scientific">Nephila pilipes</name>
    <name type="common">Giant wood spider</name>
    <name type="synonym">Nephila maculata</name>
    <dbReference type="NCBI Taxonomy" id="299642"/>
    <lineage>
        <taxon>Eukaryota</taxon>
        <taxon>Metazoa</taxon>
        <taxon>Ecdysozoa</taxon>
        <taxon>Arthropoda</taxon>
        <taxon>Chelicerata</taxon>
        <taxon>Arachnida</taxon>
        <taxon>Araneae</taxon>
        <taxon>Araneomorphae</taxon>
        <taxon>Entelegynae</taxon>
        <taxon>Araneoidea</taxon>
        <taxon>Nephilidae</taxon>
        <taxon>Nephila</taxon>
    </lineage>
</organism>
<dbReference type="AlphaFoldDB" id="A0A8X6KPM5"/>
<evidence type="ECO:0000313" key="9">
    <source>
        <dbReference type="EMBL" id="GFS64623.1"/>
    </source>
</evidence>
<evidence type="ECO:0000256" key="1">
    <source>
        <dbReference type="ARBA" id="ARBA00001966"/>
    </source>
</evidence>
<gene>
    <name evidence="9" type="primary">pri2</name>
    <name evidence="9" type="ORF">NPIL_431131</name>
</gene>
<evidence type="ECO:0000256" key="7">
    <source>
        <dbReference type="ARBA" id="ARBA00023014"/>
    </source>
</evidence>
<keyword evidence="3" id="KW-0639">Primosome</keyword>
<evidence type="ECO:0000256" key="6">
    <source>
        <dbReference type="ARBA" id="ARBA00023004"/>
    </source>
</evidence>
<keyword evidence="5" id="KW-0479">Metal-binding</keyword>
<protein>
    <submittedName>
        <fullName evidence="9">DNA primase large subunit</fullName>
    </submittedName>
</protein>
<accession>A0A8X6KPM5</accession>
<sequence length="490" mass="56939">MALLYIKPPKGNIEFNKLCDYVKKRLIFLHFLKGKSVEEIARGIVEETLAGCSESLIEGSLKDRISHYILRLLCCTHSELRSFFIQSETELFFYRLYFYDISNIKKLMKDAIRHSTEVLKHRFVTKSYKSILKSLMEVAQELKDGSGGKIVKVPFTAALNFVEKRLYPLNGGYIEVPLHALKHLLALIFEEMLVQGLNQIKYSDCAHELKDHRMQYMVQEMKRWLKSNMNVTDTLLNTAIREENLNHESVNFPPCMANLHLLLRRNHRLQHNSRVQYILYLKEIGVPCQEAISLFKKEYSIPVSDKQKPNSKTCNHSWDDSENRYIYSIEHLYGKRGSRKNYRAHSCKALQTSGNSSDGGCPFACFDENNVVKILKPCSFEVKDIEDIKSLAFEKKYTEACYFHILLKMKSASTLDMYRQHNLKTSNQDEKINYVEKNFCFPDCRKSMCGVNFNGCITNLSMRECMKPSKFFFLLKNFKESTDPLPATIS</sequence>
<dbReference type="InterPro" id="IPR058560">
    <property type="entry name" value="DNA_primase_C"/>
</dbReference>
<dbReference type="InterPro" id="IPR007238">
    <property type="entry name" value="DNA_primase_lsu_euk/arc"/>
</dbReference>
<dbReference type="PANTHER" id="PTHR10537">
    <property type="entry name" value="DNA PRIMASE LARGE SUBUNIT"/>
    <property type="match status" value="1"/>
</dbReference>
<dbReference type="OrthoDB" id="421393at2759"/>
<comment type="cofactor">
    <cofactor evidence="1">
        <name>[4Fe-4S] cluster</name>
        <dbReference type="ChEBI" id="CHEBI:49883"/>
    </cofactor>
</comment>
<evidence type="ECO:0000313" key="10">
    <source>
        <dbReference type="Proteomes" id="UP000887013"/>
    </source>
</evidence>
<dbReference type="GO" id="GO:0005658">
    <property type="term" value="C:alpha DNA polymerase:primase complex"/>
    <property type="evidence" value="ECO:0007669"/>
    <property type="project" value="TreeGrafter"/>
</dbReference>
<dbReference type="Proteomes" id="UP000887013">
    <property type="component" value="Unassembled WGS sequence"/>
</dbReference>
<evidence type="ECO:0000256" key="2">
    <source>
        <dbReference type="ARBA" id="ARBA00022485"/>
    </source>
</evidence>
<keyword evidence="7" id="KW-0411">Iron-sulfur</keyword>
<dbReference type="Pfam" id="PF26466">
    <property type="entry name" value="DNA_primase_lrg_N"/>
    <property type="match status" value="1"/>
</dbReference>
<dbReference type="GO" id="GO:0006270">
    <property type="term" value="P:DNA replication initiation"/>
    <property type="evidence" value="ECO:0007669"/>
    <property type="project" value="TreeGrafter"/>
</dbReference>
<evidence type="ECO:0000256" key="5">
    <source>
        <dbReference type="ARBA" id="ARBA00022723"/>
    </source>
</evidence>